<evidence type="ECO:0000313" key="8">
    <source>
        <dbReference type="Proteomes" id="UP001150538"/>
    </source>
</evidence>
<evidence type="ECO:0000256" key="4">
    <source>
        <dbReference type="ARBA" id="ARBA00022989"/>
    </source>
</evidence>
<evidence type="ECO:0000313" key="7">
    <source>
        <dbReference type="EMBL" id="KAJ1922228.1"/>
    </source>
</evidence>
<dbReference type="Gene3D" id="2.60.370.10">
    <property type="entry name" value="Ctag/Cox11"/>
    <property type="match status" value="1"/>
</dbReference>
<dbReference type="InterPro" id="IPR023471">
    <property type="entry name" value="CtaG/Cox11_dom_sf"/>
</dbReference>
<dbReference type="FunFam" id="2.60.370.10:FF:000001">
    <property type="entry name" value="COX11 cytochrome c oxidase assembly homolog"/>
    <property type="match status" value="1"/>
</dbReference>
<gene>
    <name evidence="7" type="primary">COX11</name>
    <name evidence="7" type="ORF">H4219_000090</name>
</gene>
<dbReference type="EMBL" id="JANBPU010000001">
    <property type="protein sequence ID" value="KAJ1922228.1"/>
    <property type="molecule type" value="Genomic_DNA"/>
</dbReference>
<evidence type="ECO:0000256" key="5">
    <source>
        <dbReference type="ARBA" id="ARBA00023136"/>
    </source>
</evidence>
<dbReference type="GO" id="GO:0005743">
    <property type="term" value="C:mitochondrial inner membrane"/>
    <property type="evidence" value="ECO:0007669"/>
    <property type="project" value="UniProtKB-SubCell"/>
</dbReference>
<dbReference type="HAMAP" id="MF_00155">
    <property type="entry name" value="CtaG"/>
    <property type="match status" value="1"/>
</dbReference>
<protein>
    <submittedName>
        <fullName evidence="7">Cytochrome c oxidase assembly protein cox11, mitochondrial</fullName>
    </submittedName>
</protein>
<evidence type="ECO:0000256" key="3">
    <source>
        <dbReference type="ARBA" id="ARBA00022692"/>
    </source>
</evidence>
<evidence type="ECO:0000256" key="6">
    <source>
        <dbReference type="SAM" id="Phobius"/>
    </source>
</evidence>
<comment type="function">
    <text evidence="1">Exerts its effect at some terminal stage of cytochrome c oxidase synthesis, probably by being involved in the insertion of the copper B into subunit I.</text>
</comment>
<evidence type="ECO:0000256" key="1">
    <source>
        <dbReference type="ARBA" id="ARBA00004007"/>
    </source>
</evidence>
<keyword evidence="5 6" id="KW-0472">Membrane</keyword>
<dbReference type="AlphaFoldDB" id="A0A9W8A3S0"/>
<dbReference type="PANTHER" id="PTHR21320">
    <property type="entry name" value="CYTOCHROME C OXIDASE ASSEMBLY PROTEIN COX11-RELATED"/>
    <property type="match status" value="1"/>
</dbReference>
<dbReference type="PANTHER" id="PTHR21320:SF3">
    <property type="entry name" value="CYTOCHROME C OXIDASE ASSEMBLY PROTEIN COX11, MITOCHONDRIAL-RELATED"/>
    <property type="match status" value="1"/>
</dbReference>
<dbReference type="GO" id="GO:0005507">
    <property type="term" value="F:copper ion binding"/>
    <property type="evidence" value="ECO:0007669"/>
    <property type="project" value="InterPro"/>
</dbReference>
<dbReference type="InterPro" id="IPR007533">
    <property type="entry name" value="Cyt_c_oxidase_assmbl_CtaG"/>
</dbReference>
<dbReference type="Proteomes" id="UP001150538">
    <property type="component" value="Unassembled WGS sequence"/>
</dbReference>
<keyword evidence="3 6" id="KW-0812">Transmembrane</keyword>
<evidence type="ECO:0000256" key="2">
    <source>
        <dbReference type="ARBA" id="ARBA00004243"/>
    </source>
</evidence>
<accession>A0A9W8A3S0</accession>
<comment type="caution">
    <text evidence="7">The sequence shown here is derived from an EMBL/GenBank/DDBJ whole genome shotgun (WGS) entry which is preliminary data.</text>
</comment>
<feature type="transmembrane region" description="Helical" evidence="6">
    <location>
        <begin position="64"/>
        <end position="85"/>
    </location>
</feature>
<comment type="subcellular location">
    <subcellularLocation>
        <location evidence="2">Mitochondrion inner membrane</location>
        <topology evidence="2">Single-pass membrane protein</topology>
        <orientation evidence="2">Intermembrane side</orientation>
    </subcellularLocation>
</comment>
<keyword evidence="8" id="KW-1185">Reference proteome</keyword>
<dbReference type="NCBIfam" id="NF003465">
    <property type="entry name" value="PRK05089.1"/>
    <property type="match status" value="1"/>
</dbReference>
<reference evidence="7" key="1">
    <citation type="submission" date="2022-07" db="EMBL/GenBank/DDBJ databases">
        <title>Phylogenomic reconstructions and comparative analyses of Kickxellomycotina fungi.</title>
        <authorList>
            <person name="Reynolds N.K."/>
            <person name="Stajich J.E."/>
            <person name="Barry K."/>
            <person name="Grigoriev I.V."/>
            <person name="Crous P."/>
            <person name="Smith M.E."/>
        </authorList>
    </citation>
    <scope>NUCLEOTIDE SEQUENCE</scope>
    <source>
        <strain evidence="7">NBRC 100468</strain>
    </source>
</reference>
<dbReference type="Pfam" id="PF04442">
    <property type="entry name" value="CtaG_Cox11"/>
    <property type="match status" value="1"/>
</dbReference>
<proteinExistence type="inferred from homology"/>
<dbReference type="SUPFAM" id="SSF110111">
    <property type="entry name" value="Ctag/Cox11"/>
    <property type="match status" value="1"/>
</dbReference>
<organism evidence="7 8">
    <name type="scientific">Mycoemilia scoparia</name>
    <dbReference type="NCBI Taxonomy" id="417184"/>
    <lineage>
        <taxon>Eukaryota</taxon>
        <taxon>Fungi</taxon>
        <taxon>Fungi incertae sedis</taxon>
        <taxon>Zoopagomycota</taxon>
        <taxon>Kickxellomycotina</taxon>
        <taxon>Kickxellomycetes</taxon>
        <taxon>Kickxellales</taxon>
        <taxon>Kickxellaceae</taxon>
        <taxon>Mycoemilia</taxon>
    </lineage>
</organism>
<sequence length="237" mass="27166">MLHIFRNAAKARLSMFPSLRQRLPQARVARFATEKDSVSRAHIQGREKMRLYQEHLKKRNMTSLLYAGSFLITFVGIAYAAVPLYRIFCKRTGFMGAPKTDVVIRDENTLRPLEGHRPLKIKFSAQVSGTLDWKFIPEQTGVTVVPGETALAFYKAKNLSKKAIIGIATYNVIPEKSAQYFNKIQCFCFDEQKLDPGEEVDMPVFFFIDPEFAEDPWMDDVDTITLSYSFFKATNRD</sequence>
<name>A0A9W8A3S0_9FUNG</name>
<dbReference type="OrthoDB" id="1704689at2759"/>
<keyword evidence="4 6" id="KW-1133">Transmembrane helix</keyword>